<dbReference type="AlphaFoldDB" id="A0A8J8MB35"/>
<dbReference type="Gene3D" id="3.40.50.2300">
    <property type="match status" value="1"/>
</dbReference>
<dbReference type="GO" id="GO:0003700">
    <property type="term" value="F:DNA-binding transcription factor activity"/>
    <property type="evidence" value="ECO:0007669"/>
    <property type="project" value="TreeGrafter"/>
</dbReference>
<evidence type="ECO:0000256" key="1">
    <source>
        <dbReference type="ARBA" id="ARBA00023015"/>
    </source>
</evidence>
<reference evidence="5 6" key="1">
    <citation type="submission" date="2020-07" db="EMBL/GenBank/DDBJ databases">
        <title>Vallitalea guaymasensis genome.</title>
        <authorList>
            <person name="Postec A."/>
        </authorList>
    </citation>
    <scope>NUCLEOTIDE SEQUENCE [LARGE SCALE GENOMIC DNA]</scope>
    <source>
        <strain evidence="5 6">Ra1766G1</strain>
    </source>
</reference>
<evidence type="ECO:0000313" key="5">
    <source>
        <dbReference type="EMBL" id="QUH29631.1"/>
    </source>
</evidence>
<name>A0A8J8MB35_9FIRM</name>
<dbReference type="InterPro" id="IPR000843">
    <property type="entry name" value="HTH_LacI"/>
</dbReference>
<dbReference type="PROSITE" id="PS00356">
    <property type="entry name" value="HTH_LACI_1"/>
    <property type="match status" value="1"/>
</dbReference>
<dbReference type="InterPro" id="IPR010982">
    <property type="entry name" value="Lambda_DNA-bd_dom_sf"/>
</dbReference>
<feature type="domain" description="HTH lacI-type" evidence="4">
    <location>
        <begin position="4"/>
        <end position="60"/>
    </location>
</feature>
<dbReference type="Gene3D" id="1.10.260.40">
    <property type="entry name" value="lambda repressor-like DNA-binding domains"/>
    <property type="match status" value="1"/>
</dbReference>
<evidence type="ECO:0000256" key="3">
    <source>
        <dbReference type="ARBA" id="ARBA00023163"/>
    </source>
</evidence>
<keyword evidence="3" id="KW-0804">Transcription</keyword>
<dbReference type="RefSeq" id="WP_212693649.1">
    <property type="nucleotide sequence ID" value="NZ_CP058561.1"/>
</dbReference>
<dbReference type="SUPFAM" id="SSF47413">
    <property type="entry name" value="lambda repressor-like DNA-binding domains"/>
    <property type="match status" value="1"/>
</dbReference>
<accession>A0A8J8MB35</accession>
<dbReference type="SMART" id="SM00354">
    <property type="entry name" value="HTH_LACI"/>
    <property type="match status" value="1"/>
</dbReference>
<evidence type="ECO:0000313" key="6">
    <source>
        <dbReference type="Proteomes" id="UP000677305"/>
    </source>
</evidence>
<organism evidence="5 6">
    <name type="scientific">Vallitalea guaymasensis</name>
    <dbReference type="NCBI Taxonomy" id="1185412"/>
    <lineage>
        <taxon>Bacteria</taxon>
        <taxon>Bacillati</taxon>
        <taxon>Bacillota</taxon>
        <taxon>Clostridia</taxon>
        <taxon>Lachnospirales</taxon>
        <taxon>Vallitaleaceae</taxon>
        <taxon>Vallitalea</taxon>
    </lineage>
</organism>
<dbReference type="CDD" id="cd01392">
    <property type="entry name" value="HTH_LacI"/>
    <property type="match status" value="1"/>
</dbReference>
<keyword evidence="6" id="KW-1185">Reference proteome</keyword>
<evidence type="ECO:0000256" key="2">
    <source>
        <dbReference type="ARBA" id="ARBA00023125"/>
    </source>
</evidence>
<dbReference type="EMBL" id="CP058561">
    <property type="protein sequence ID" value="QUH29631.1"/>
    <property type="molecule type" value="Genomic_DNA"/>
</dbReference>
<dbReference type="KEGG" id="vgu:HYG85_12230"/>
<proteinExistence type="predicted"/>
<dbReference type="GO" id="GO:0000976">
    <property type="term" value="F:transcription cis-regulatory region binding"/>
    <property type="evidence" value="ECO:0007669"/>
    <property type="project" value="TreeGrafter"/>
</dbReference>
<gene>
    <name evidence="5" type="ORF">HYG85_12230</name>
</gene>
<dbReference type="PANTHER" id="PTHR30146:SF109">
    <property type="entry name" value="HTH-TYPE TRANSCRIPTIONAL REGULATOR GALS"/>
    <property type="match status" value="1"/>
</dbReference>
<dbReference type="Proteomes" id="UP000677305">
    <property type="component" value="Chromosome"/>
</dbReference>
<keyword evidence="2 5" id="KW-0238">DNA-binding</keyword>
<protein>
    <submittedName>
        <fullName evidence="5">LacI family DNA-binding transcriptional regulator</fullName>
    </submittedName>
</protein>
<evidence type="ECO:0000259" key="4">
    <source>
        <dbReference type="PROSITE" id="PS50932"/>
    </source>
</evidence>
<sequence>MKKVTLKDIADHAGVSVASVSYVLNNRTDQKISLKTREKILEVAYELNYVPNIAARTLANKKSSLIGILIITSENEDPWEKFLYTDLVRELEKVMRRNNYDVIVSTISVTKPEIDITSKRVLEGVFLINVRGDIFYKLSTKISAPMIIVDSLIEDRYFHKITWNFSKAIASIKKIYNREEIFLVTSRYNDKRIMEYIRDDFNKELIYEMDSVEELESFLERNKDKKGIIINEFIGDMASRFIDNKNIFVISICGSDYLLDKDIRTVVFSNKKKAVLASNQLFKLIDKQYSDNKYIYVNHNKPK</sequence>
<keyword evidence="1" id="KW-0805">Transcription regulation</keyword>
<dbReference type="Pfam" id="PF00356">
    <property type="entry name" value="LacI"/>
    <property type="match status" value="1"/>
</dbReference>
<dbReference type="PROSITE" id="PS50932">
    <property type="entry name" value="HTH_LACI_2"/>
    <property type="match status" value="1"/>
</dbReference>
<dbReference type="PANTHER" id="PTHR30146">
    <property type="entry name" value="LACI-RELATED TRANSCRIPTIONAL REPRESSOR"/>
    <property type="match status" value="1"/>
</dbReference>